<dbReference type="InterPro" id="IPR002915">
    <property type="entry name" value="DeoC/FbaB/LacD_aldolase"/>
</dbReference>
<comment type="pathway">
    <text evidence="7">Carbohydrate degradation; 2-deoxy-D-ribose 1-phosphate degradation; D-glyceraldehyde 3-phosphate and acetaldehyde from 2-deoxy-alpha-D-ribose 1-phosphate: step 2/2.</text>
</comment>
<dbReference type="InterPro" id="IPR028581">
    <property type="entry name" value="DeoC_typeI"/>
</dbReference>
<keyword evidence="3 7" id="KW-0456">Lyase</keyword>
<keyword evidence="2 7" id="KW-0963">Cytoplasm</keyword>
<comment type="caution">
    <text evidence="8">The sequence shown here is derived from an EMBL/GenBank/DDBJ whole genome shotgun (WGS) entry which is preliminary data.</text>
</comment>
<dbReference type="SUPFAM" id="SSF51569">
    <property type="entry name" value="Aldolase"/>
    <property type="match status" value="1"/>
</dbReference>
<dbReference type="GO" id="GO:0009264">
    <property type="term" value="P:deoxyribonucleotide catabolic process"/>
    <property type="evidence" value="ECO:0007669"/>
    <property type="project" value="UniProtKB-UniRule"/>
</dbReference>
<dbReference type="Gene3D" id="3.20.20.70">
    <property type="entry name" value="Aldolase class I"/>
    <property type="match status" value="1"/>
</dbReference>
<proteinExistence type="inferred from homology"/>
<dbReference type="GO" id="GO:0016052">
    <property type="term" value="P:carbohydrate catabolic process"/>
    <property type="evidence" value="ECO:0007669"/>
    <property type="project" value="TreeGrafter"/>
</dbReference>
<evidence type="ECO:0000313" key="8">
    <source>
        <dbReference type="EMBL" id="HIV01909.1"/>
    </source>
</evidence>
<dbReference type="PIRSF" id="PIRSF001357">
    <property type="entry name" value="DeoC"/>
    <property type="match status" value="1"/>
</dbReference>
<reference evidence="8" key="1">
    <citation type="submission" date="2020-10" db="EMBL/GenBank/DDBJ databases">
        <authorList>
            <person name="Gilroy R."/>
        </authorList>
    </citation>
    <scope>NUCLEOTIDE SEQUENCE</scope>
    <source>
        <strain evidence="8">CHK186-9395</strain>
    </source>
</reference>
<dbReference type="InterPro" id="IPR011343">
    <property type="entry name" value="DeoC"/>
</dbReference>
<feature type="active site" description="Schiff-base intermediate with acetaldehyde" evidence="7">
    <location>
        <position position="150"/>
    </location>
</feature>
<dbReference type="PANTHER" id="PTHR10889">
    <property type="entry name" value="DEOXYRIBOSE-PHOSPHATE ALDOLASE"/>
    <property type="match status" value="1"/>
</dbReference>
<feature type="active site" description="Proton donor/acceptor" evidence="7">
    <location>
        <position position="89"/>
    </location>
</feature>
<dbReference type="InterPro" id="IPR013785">
    <property type="entry name" value="Aldolase_TIM"/>
</dbReference>
<dbReference type="CDD" id="cd00959">
    <property type="entry name" value="DeoC"/>
    <property type="match status" value="1"/>
</dbReference>
<comment type="subcellular location">
    <subcellularLocation>
        <location evidence="7">Cytoplasm</location>
    </subcellularLocation>
</comment>
<gene>
    <name evidence="7 8" type="primary">deoC</name>
    <name evidence="8" type="ORF">IAA62_05110</name>
</gene>
<comment type="catalytic activity">
    <reaction evidence="5 7">
        <text>2-deoxy-D-ribose 5-phosphate = D-glyceraldehyde 3-phosphate + acetaldehyde</text>
        <dbReference type="Rhea" id="RHEA:12821"/>
        <dbReference type="ChEBI" id="CHEBI:15343"/>
        <dbReference type="ChEBI" id="CHEBI:59776"/>
        <dbReference type="ChEBI" id="CHEBI:62877"/>
        <dbReference type="EC" id="4.1.2.4"/>
    </reaction>
</comment>
<feature type="active site" description="Proton donor/acceptor" evidence="7">
    <location>
        <position position="179"/>
    </location>
</feature>
<dbReference type="GO" id="GO:0005737">
    <property type="term" value="C:cytoplasm"/>
    <property type="evidence" value="ECO:0007669"/>
    <property type="project" value="UniProtKB-SubCell"/>
</dbReference>
<comment type="function">
    <text evidence="6 7">Catalyzes a reversible aldol reaction between acetaldehyde and D-glyceraldehyde 3-phosphate to generate 2-deoxy-D-ribose 5-phosphate.</text>
</comment>
<reference evidence="8" key="2">
    <citation type="journal article" date="2021" name="PeerJ">
        <title>Extensive microbial diversity within the chicken gut microbiome revealed by metagenomics and culture.</title>
        <authorList>
            <person name="Gilroy R."/>
            <person name="Ravi A."/>
            <person name="Getino M."/>
            <person name="Pursley I."/>
            <person name="Horton D.L."/>
            <person name="Alikhan N.F."/>
            <person name="Baker D."/>
            <person name="Gharbi K."/>
            <person name="Hall N."/>
            <person name="Watson M."/>
            <person name="Adriaenssens E.M."/>
            <person name="Foster-Nyarko E."/>
            <person name="Jarju S."/>
            <person name="Secka A."/>
            <person name="Antonio M."/>
            <person name="Oren A."/>
            <person name="Chaudhuri R.R."/>
            <person name="La Ragione R."/>
            <person name="Hildebrand F."/>
            <person name="Pallen M.J."/>
        </authorList>
    </citation>
    <scope>NUCLEOTIDE SEQUENCE</scope>
    <source>
        <strain evidence="8">CHK186-9395</strain>
    </source>
</reference>
<dbReference type="FunFam" id="3.20.20.70:FF:000044">
    <property type="entry name" value="Deoxyribose-phosphate aldolase"/>
    <property type="match status" value="1"/>
</dbReference>
<evidence type="ECO:0000256" key="7">
    <source>
        <dbReference type="HAMAP-Rule" id="MF_00114"/>
    </source>
</evidence>
<sequence length="213" mass="23484">MELNKFIDHTLLKPTATKEDIKKLCDEAVTYNFYSVCVNPFWVKFASECLKNTGVKVACVVGFPLGANTLETKIFEAKRAVQDGATELDMVMNQGLFKMKKYKEVADEIQEVCSATNAIVKVIVETSNLSKDEIIEACKLINTTDAHFIKTSTGFIGEGAKLEDVKIMKEYISPNKQVKASGGIRDKETALKFIETGVTRLGTSSGTTIVKTH</sequence>
<dbReference type="SMART" id="SM01133">
    <property type="entry name" value="DeoC"/>
    <property type="match status" value="1"/>
</dbReference>
<dbReference type="NCBIfam" id="TIGR00126">
    <property type="entry name" value="deoC"/>
    <property type="match status" value="1"/>
</dbReference>
<evidence type="ECO:0000256" key="1">
    <source>
        <dbReference type="ARBA" id="ARBA00010936"/>
    </source>
</evidence>
<dbReference type="AlphaFoldDB" id="A0A9D1NFU9"/>
<evidence type="ECO:0000256" key="3">
    <source>
        <dbReference type="ARBA" id="ARBA00023239"/>
    </source>
</evidence>
<dbReference type="PANTHER" id="PTHR10889:SF1">
    <property type="entry name" value="DEOXYRIBOSE-PHOSPHATE ALDOLASE"/>
    <property type="match status" value="1"/>
</dbReference>
<dbReference type="HAMAP" id="MF_00114">
    <property type="entry name" value="DeoC_type1"/>
    <property type="match status" value="1"/>
</dbReference>
<name>A0A9D1NFU9_9FIRM</name>
<evidence type="ECO:0000256" key="2">
    <source>
        <dbReference type="ARBA" id="ARBA00022490"/>
    </source>
</evidence>
<evidence type="ECO:0000256" key="6">
    <source>
        <dbReference type="ARBA" id="ARBA00056337"/>
    </source>
</evidence>
<dbReference type="Pfam" id="PF01791">
    <property type="entry name" value="DeoC"/>
    <property type="match status" value="1"/>
</dbReference>
<protein>
    <recommendedName>
        <fullName evidence="7">Deoxyribose-phosphate aldolase</fullName>
        <shortName evidence="7">DERA</shortName>
        <ecNumber evidence="7">4.1.2.4</ecNumber>
    </recommendedName>
    <alternativeName>
        <fullName evidence="7">2-deoxy-D-ribose 5-phosphate aldolase</fullName>
    </alternativeName>
    <alternativeName>
        <fullName evidence="7">Phosphodeoxyriboaldolase</fullName>
        <shortName evidence="7">Deoxyriboaldolase</shortName>
    </alternativeName>
</protein>
<accession>A0A9D1NFU9</accession>
<dbReference type="Proteomes" id="UP000886861">
    <property type="component" value="Unassembled WGS sequence"/>
</dbReference>
<keyword evidence="4 7" id="KW-0704">Schiff base</keyword>
<dbReference type="GO" id="GO:0006018">
    <property type="term" value="P:2-deoxyribose 1-phosphate catabolic process"/>
    <property type="evidence" value="ECO:0007669"/>
    <property type="project" value="UniProtKB-UniRule"/>
</dbReference>
<evidence type="ECO:0000313" key="9">
    <source>
        <dbReference type="Proteomes" id="UP000886861"/>
    </source>
</evidence>
<comment type="similarity">
    <text evidence="1 7">Belongs to the DeoC/FbaB aldolase family. DeoC type 1 subfamily.</text>
</comment>
<dbReference type="EC" id="4.1.2.4" evidence="7"/>
<dbReference type="EMBL" id="DVOJ01000017">
    <property type="protein sequence ID" value="HIV01909.1"/>
    <property type="molecule type" value="Genomic_DNA"/>
</dbReference>
<evidence type="ECO:0000256" key="4">
    <source>
        <dbReference type="ARBA" id="ARBA00023270"/>
    </source>
</evidence>
<dbReference type="GO" id="GO:0004139">
    <property type="term" value="F:deoxyribose-phosphate aldolase activity"/>
    <property type="evidence" value="ECO:0007669"/>
    <property type="project" value="UniProtKB-UniRule"/>
</dbReference>
<evidence type="ECO:0000256" key="5">
    <source>
        <dbReference type="ARBA" id="ARBA00048791"/>
    </source>
</evidence>
<organism evidence="8 9">
    <name type="scientific">Candidatus Caccopulliclostridium gallistercoris</name>
    <dbReference type="NCBI Taxonomy" id="2840719"/>
    <lineage>
        <taxon>Bacteria</taxon>
        <taxon>Bacillati</taxon>
        <taxon>Bacillota</taxon>
        <taxon>Clostridia</taxon>
        <taxon>Candidatus Caccopulliclostridium</taxon>
    </lineage>
</organism>